<keyword evidence="2" id="KW-0479">Metal-binding</keyword>
<dbReference type="HOGENOM" id="CLU_011455_2_1_1"/>
<dbReference type="OrthoDB" id="4145665at2759"/>
<dbReference type="Proteomes" id="UP000053342">
    <property type="component" value="Unassembled WGS sequence"/>
</dbReference>
<dbReference type="InterPro" id="IPR007219">
    <property type="entry name" value="XnlR_reg_dom"/>
</dbReference>
<dbReference type="SUPFAM" id="SSF57701">
    <property type="entry name" value="Zn2/Cys6 DNA-binding domain"/>
    <property type="match status" value="1"/>
</dbReference>
<dbReference type="VEuPathDB" id="FungiDB:PV06_02228"/>
<dbReference type="GO" id="GO:0008270">
    <property type="term" value="F:zinc ion binding"/>
    <property type="evidence" value="ECO:0007669"/>
    <property type="project" value="InterPro"/>
</dbReference>
<evidence type="ECO:0000256" key="6">
    <source>
        <dbReference type="ARBA" id="ARBA00023242"/>
    </source>
</evidence>
<dbReference type="Pfam" id="PF00172">
    <property type="entry name" value="Zn_clus"/>
    <property type="match status" value="1"/>
</dbReference>
<name>A0A0D2B311_9EURO</name>
<evidence type="ECO:0000256" key="3">
    <source>
        <dbReference type="ARBA" id="ARBA00023015"/>
    </source>
</evidence>
<gene>
    <name evidence="9" type="ORF">PV06_02228</name>
</gene>
<reference evidence="9 10" key="1">
    <citation type="submission" date="2015-01" db="EMBL/GenBank/DDBJ databases">
        <title>The Genome Sequence of Exophiala oligosperma CBS72588.</title>
        <authorList>
            <consortium name="The Broad Institute Genomics Platform"/>
            <person name="Cuomo C."/>
            <person name="de Hoog S."/>
            <person name="Gorbushina A."/>
            <person name="Stielow B."/>
            <person name="Teixiera M."/>
            <person name="Abouelleil A."/>
            <person name="Chapman S.B."/>
            <person name="Priest M."/>
            <person name="Young S.K."/>
            <person name="Wortman J."/>
            <person name="Nusbaum C."/>
            <person name="Birren B."/>
        </authorList>
    </citation>
    <scope>NUCLEOTIDE SEQUENCE [LARGE SCALE GENOMIC DNA]</scope>
    <source>
        <strain evidence="9 10">CBS 72588</strain>
    </source>
</reference>
<dbReference type="CDD" id="cd00067">
    <property type="entry name" value="GAL4"/>
    <property type="match status" value="1"/>
</dbReference>
<dbReference type="Pfam" id="PF04082">
    <property type="entry name" value="Fungal_trans"/>
    <property type="match status" value="1"/>
</dbReference>
<dbReference type="GO" id="GO:0000981">
    <property type="term" value="F:DNA-binding transcription factor activity, RNA polymerase II-specific"/>
    <property type="evidence" value="ECO:0007669"/>
    <property type="project" value="InterPro"/>
</dbReference>
<proteinExistence type="predicted"/>
<dbReference type="PANTHER" id="PTHR31845:SF21">
    <property type="entry name" value="REGULATORY PROTEIN LEU3"/>
    <property type="match status" value="1"/>
</dbReference>
<evidence type="ECO:0000259" key="8">
    <source>
        <dbReference type="PROSITE" id="PS50048"/>
    </source>
</evidence>
<dbReference type="GO" id="GO:0000976">
    <property type="term" value="F:transcription cis-regulatory region binding"/>
    <property type="evidence" value="ECO:0007669"/>
    <property type="project" value="TreeGrafter"/>
</dbReference>
<dbReference type="GeneID" id="27354302"/>
<dbReference type="PROSITE" id="PS00463">
    <property type="entry name" value="ZN2_CY6_FUNGAL_1"/>
    <property type="match status" value="1"/>
</dbReference>
<feature type="compositionally biased region" description="Polar residues" evidence="7">
    <location>
        <begin position="66"/>
        <end position="93"/>
    </location>
</feature>
<dbReference type="GO" id="GO:0005634">
    <property type="term" value="C:nucleus"/>
    <property type="evidence" value="ECO:0007669"/>
    <property type="project" value="UniProtKB-SubCell"/>
</dbReference>
<dbReference type="InterPro" id="IPR001138">
    <property type="entry name" value="Zn2Cys6_DnaBD"/>
</dbReference>
<organism evidence="9 10">
    <name type="scientific">Exophiala oligosperma</name>
    <dbReference type="NCBI Taxonomy" id="215243"/>
    <lineage>
        <taxon>Eukaryota</taxon>
        <taxon>Fungi</taxon>
        <taxon>Dikarya</taxon>
        <taxon>Ascomycota</taxon>
        <taxon>Pezizomycotina</taxon>
        <taxon>Eurotiomycetes</taxon>
        <taxon>Chaetothyriomycetidae</taxon>
        <taxon>Chaetothyriales</taxon>
        <taxon>Herpotrichiellaceae</taxon>
        <taxon>Exophiala</taxon>
    </lineage>
</organism>
<dbReference type="Gene3D" id="4.10.240.10">
    <property type="entry name" value="Zn(2)-C6 fungal-type DNA-binding domain"/>
    <property type="match status" value="1"/>
</dbReference>
<dbReference type="AlphaFoldDB" id="A0A0D2B311"/>
<protein>
    <recommendedName>
        <fullName evidence="8">Zn(2)-C6 fungal-type domain-containing protein</fullName>
    </recommendedName>
</protein>
<feature type="domain" description="Zn(2)-C6 fungal-type" evidence="8">
    <location>
        <begin position="10"/>
        <end position="43"/>
    </location>
</feature>
<evidence type="ECO:0000313" key="9">
    <source>
        <dbReference type="EMBL" id="KIW46561.1"/>
    </source>
</evidence>
<dbReference type="PANTHER" id="PTHR31845">
    <property type="entry name" value="FINGER DOMAIN PROTEIN, PUTATIVE-RELATED"/>
    <property type="match status" value="1"/>
</dbReference>
<dbReference type="InterPro" id="IPR036864">
    <property type="entry name" value="Zn2-C6_fun-type_DNA-bd_sf"/>
</dbReference>
<keyword evidence="6" id="KW-0539">Nucleus</keyword>
<dbReference type="CDD" id="cd12148">
    <property type="entry name" value="fungal_TF_MHR"/>
    <property type="match status" value="1"/>
</dbReference>
<dbReference type="GO" id="GO:0006351">
    <property type="term" value="P:DNA-templated transcription"/>
    <property type="evidence" value="ECO:0007669"/>
    <property type="project" value="InterPro"/>
</dbReference>
<keyword evidence="3" id="KW-0805">Transcription regulation</keyword>
<evidence type="ECO:0000256" key="2">
    <source>
        <dbReference type="ARBA" id="ARBA00022723"/>
    </source>
</evidence>
<dbReference type="InterPro" id="IPR051089">
    <property type="entry name" value="prtT"/>
</dbReference>
<dbReference type="PROSITE" id="PS50048">
    <property type="entry name" value="ZN2_CY6_FUNGAL_2"/>
    <property type="match status" value="1"/>
</dbReference>
<keyword evidence="5" id="KW-0804">Transcription</keyword>
<sequence>MAEGLGRVRSCTECRIQKLKCDARDDYLRPCTRCRKKNLSCEFSRGIQRSQRKTKAQLVRENASLQEQLRTSTHPASFSTENSAVTVSPQTQGGAAPVSHLHSGSQTGRDGGAPVSHPPMLSNPGDGHIAQLIDLPSVPRSVTNGFQVTTPTLQLEQIHTRKIHDCFRLFFLHYEPFIPGLFDPNVSPEEYYEQSPFLFWSIVATGARRYTQDPTLFQRVVSQVLQIALGTLFSHTNSIPSIEAVLILCLWPIPQNTMFHDSSHPLAGIAMQLAVQNGLHIFGREQDYSRQNINAADSKVSLRFRLWVHCVIVFQNTNLIKGFPCWSVAEYNNTVDSNLLLEHNLSSSLLYRYKLHKVQTDAIRTIAQSTQLLDPDCGRPLNSLIDIFDTQVRELVPTADVGLDVIVQICTRLAIRAFHFFAAPDTARTAGLVQLYTLSCNVLDMIHEFDLVNEFILYSTHWLYMMVLMAAMSILRITRSELRTHVDPAHGENAYFKAIKFCKKRSAENNDLDSRGTIILSQLWANDGMFRKNDGTMVGDRLRLRSRLFTSVVFDTLWHWRATFGHWKANPYKADDDETAIQSTADQPPPVGLSWTPASLFTNLPPGGLQPDFSATPSARNISTLQPAMLDVDPFDVFPDWEWAAELPLDDTVDLDSAR</sequence>
<evidence type="ECO:0000256" key="1">
    <source>
        <dbReference type="ARBA" id="ARBA00004123"/>
    </source>
</evidence>
<evidence type="ECO:0000256" key="7">
    <source>
        <dbReference type="SAM" id="MobiDB-lite"/>
    </source>
</evidence>
<dbReference type="RefSeq" id="XP_016266777.1">
    <property type="nucleotide sequence ID" value="XM_016402880.1"/>
</dbReference>
<evidence type="ECO:0000256" key="4">
    <source>
        <dbReference type="ARBA" id="ARBA00023125"/>
    </source>
</evidence>
<keyword evidence="4" id="KW-0238">DNA-binding</keyword>
<keyword evidence="10" id="KW-1185">Reference proteome</keyword>
<accession>A0A0D2B311</accession>
<dbReference type="EMBL" id="KN847333">
    <property type="protein sequence ID" value="KIW46561.1"/>
    <property type="molecule type" value="Genomic_DNA"/>
</dbReference>
<dbReference type="SMART" id="SM00066">
    <property type="entry name" value="GAL4"/>
    <property type="match status" value="1"/>
</dbReference>
<evidence type="ECO:0000313" key="10">
    <source>
        <dbReference type="Proteomes" id="UP000053342"/>
    </source>
</evidence>
<feature type="region of interest" description="Disordered" evidence="7">
    <location>
        <begin position="66"/>
        <end position="129"/>
    </location>
</feature>
<evidence type="ECO:0000256" key="5">
    <source>
        <dbReference type="ARBA" id="ARBA00023163"/>
    </source>
</evidence>
<comment type="subcellular location">
    <subcellularLocation>
        <location evidence="1">Nucleus</location>
    </subcellularLocation>
</comment>